<dbReference type="Proteomes" id="UP000541185">
    <property type="component" value="Unassembled WGS sequence"/>
</dbReference>
<reference evidence="11 12" key="1">
    <citation type="submission" date="2020-04" db="EMBL/GenBank/DDBJ databases">
        <title>Ramlibacter sp. G-1-2-2 isolated from soil.</title>
        <authorList>
            <person name="Dahal R.H."/>
        </authorList>
    </citation>
    <scope>NUCLEOTIDE SEQUENCE [LARGE SCALE GENOMIC DNA]</scope>
    <source>
        <strain evidence="11 12">G-1-2-2</strain>
    </source>
</reference>
<dbReference type="EC" id="1.17.99.6" evidence="9"/>
<dbReference type="Gene3D" id="3.30.70.20">
    <property type="match status" value="1"/>
</dbReference>
<dbReference type="InterPro" id="IPR013542">
    <property type="entry name" value="QueG_DUF1730"/>
</dbReference>
<keyword evidence="12" id="KW-1185">Reference proteome</keyword>
<feature type="binding site" evidence="9">
    <location>
        <position position="267"/>
    </location>
    <ligand>
        <name>[4Fe-4S] cluster</name>
        <dbReference type="ChEBI" id="CHEBI:49883"/>
        <label>2</label>
    </ligand>
</feature>
<dbReference type="PROSITE" id="PS51379">
    <property type="entry name" value="4FE4S_FER_2"/>
    <property type="match status" value="1"/>
</dbReference>
<dbReference type="AlphaFoldDB" id="A0A848H8T4"/>
<feature type="binding site" evidence="9">
    <location>
        <position position="104"/>
    </location>
    <ligand>
        <name>cob(II)alamin</name>
        <dbReference type="ChEBI" id="CHEBI:16304"/>
    </ligand>
</feature>
<feature type="binding site" evidence="9">
    <location>
        <position position="211"/>
    </location>
    <ligand>
        <name>cob(II)alamin</name>
        <dbReference type="ChEBI" id="CHEBI:16304"/>
    </ligand>
</feature>
<feature type="binding site" evidence="9">
    <location>
        <position position="241"/>
    </location>
    <ligand>
        <name>[4Fe-4S] cluster</name>
        <dbReference type="ChEBI" id="CHEBI:49883"/>
        <label>1</label>
    </ligand>
</feature>
<dbReference type="InterPro" id="IPR004453">
    <property type="entry name" value="QueG"/>
</dbReference>
<accession>A0A848H8T4</accession>
<evidence type="ECO:0000256" key="1">
    <source>
        <dbReference type="ARBA" id="ARBA00022485"/>
    </source>
</evidence>
<dbReference type="Pfam" id="PF08331">
    <property type="entry name" value="QueG_DUF1730"/>
    <property type="match status" value="1"/>
</dbReference>
<evidence type="ECO:0000256" key="7">
    <source>
        <dbReference type="ARBA" id="ARBA00023004"/>
    </source>
</evidence>
<feature type="binding site" evidence="9">
    <location>
        <position position="301"/>
    </location>
    <ligand>
        <name>[4Fe-4S] cluster</name>
        <dbReference type="ChEBI" id="CHEBI:49883"/>
        <label>1</label>
    </ligand>
</feature>
<sequence>MQRDEGAGQRRAAGQPFGEGPRILLVRPAHAGGRSYNRSVMSNGAQSDGPFLVAQIRQWASELGFSQIGVAGVDLSAAEPGLLAWLSNGFHGEMAYMASHGVRRARPAELVPGTTSVITARMDYLPATTPQGWQAIEFDRLARPQEAIVSLYARGRDYHKVLRSRLQKLSERIAQAVGPFGHRVFTDSAPVLEVELAARSGQGWRGRHTLVLNREGGSMFFLGEIYVDFALPPTEAAGDHCGTCTACLDACPTGAIVAPYRLDARRCISYLTIEHPGAIPEELRPLMGNRIYGCDDCQLACPWNKFAGRAELPDFEARPALVGRQLVELFAWSEDEFLRHTEGSPIRRIGHERWLRNIAVALGNALRQADDPALRAALQARLSHPSPVVREHVEWALRAPKLGGNVK</sequence>
<keyword evidence="9" id="KW-0846">Cobalamin</keyword>
<dbReference type="PROSITE" id="PS00198">
    <property type="entry name" value="4FE4S_FER_1"/>
    <property type="match status" value="1"/>
</dbReference>
<feature type="binding site" evidence="9">
    <location>
        <position position="297"/>
    </location>
    <ligand>
        <name>[4Fe-4S] cluster</name>
        <dbReference type="ChEBI" id="CHEBI:49883"/>
        <label>2</label>
    </ligand>
</feature>
<comment type="subcellular location">
    <subcellularLocation>
        <location evidence="9">Cytoplasm</location>
    </subcellularLocation>
</comment>
<evidence type="ECO:0000313" key="12">
    <source>
        <dbReference type="Proteomes" id="UP000541185"/>
    </source>
</evidence>
<comment type="caution">
    <text evidence="9">Lacks conserved residue(s) required for the propagation of feature annotation.</text>
</comment>
<gene>
    <name evidence="9 11" type="primary">queG</name>
    <name evidence="11" type="ORF">HHL11_21670</name>
</gene>
<evidence type="ECO:0000256" key="8">
    <source>
        <dbReference type="ARBA" id="ARBA00023014"/>
    </source>
</evidence>
<evidence type="ECO:0000256" key="6">
    <source>
        <dbReference type="ARBA" id="ARBA00023002"/>
    </source>
</evidence>
<dbReference type="NCBIfam" id="TIGR00276">
    <property type="entry name" value="tRNA epoxyqueuosine(34) reductase QueG"/>
    <property type="match status" value="1"/>
</dbReference>
<protein>
    <recommendedName>
        <fullName evidence="9">Epoxyqueuosine reductase</fullName>
        <ecNumber evidence="9">1.17.99.6</ecNumber>
    </recommendedName>
    <alternativeName>
        <fullName evidence="9">Queuosine biosynthesis protein QueG</fullName>
    </alternativeName>
</protein>
<organism evidence="11 12">
    <name type="scientific">Ramlibacter agri</name>
    <dbReference type="NCBI Taxonomy" id="2728837"/>
    <lineage>
        <taxon>Bacteria</taxon>
        <taxon>Pseudomonadati</taxon>
        <taxon>Pseudomonadota</taxon>
        <taxon>Betaproteobacteria</taxon>
        <taxon>Burkholderiales</taxon>
        <taxon>Comamonadaceae</taxon>
        <taxon>Ramlibacter</taxon>
    </lineage>
</organism>
<comment type="pathway">
    <text evidence="9">tRNA modification; tRNA-queuosine biosynthesis.</text>
</comment>
<evidence type="ECO:0000256" key="5">
    <source>
        <dbReference type="ARBA" id="ARBA00022785"/>
    </source>
</evidence>
<keyword evidence="2 9" id="KW-0963">Cytoplasm</keyword>
<keyword evidence="3 9" id="KW-0819">tRNA processing</keyword>
<dbReference type="HAMAP" id="MF_00916">
    <property type="entry name" value="QueG"/>
    <property type="match status" value="1"/>
</dbReference>
<dbReference type="PANTHER" id="PTHR30002">
    <property type="entry name" value="EPOXYQUEUOSINE REDUCTASE"/>
    <property type="match status" value="1"/>
</dbReference>
<comment type="cofactor">
    <cofactor evidence="9">
        <name>[4Fe-4S] cluster</name>
        <dbReference type="ChEBI" id="CHEBI:49883"/>
    </cofactor>
    <text evidence="9">Binds 2 [4Fe-4S] clusters per monomer.</text>
</comment>
<keyword evidence="6 9" id="KW-0560">Oxidoreductase</keyword>
<feature type="domain" description="4Fe-4S ferredoxin-type" evidence="10">
    <location>
        <begin position="232"/>
        <end position="261"/>
    </location>
</feature>
<comment type="subunit">
    <text evidence="9">Monomer.</text>
</comment>
<keyword evidence="8 9" id="KW-0411">Iron-sulfur</keyword>
<feature type="binding site" evidence="9">
    <location>
        <position position="187"/>
    </location>
    <ligand>
        <name>cob(II)alamin</name>
        <dbReference type="ChEBI" id="CHEBI:16304"/>
    </ligand>
</feature>
<dbReference type="SUPFAM" id="SSF54862">
    <property type="entry name" value="4Fe-4S ferredoxins"/>
    <property type="match status" value="1"/>
</dbReference>
<feature type="binding site" evidence="9">
    <location>
        <position position="247"/>
    </location>
    <ligand>
        <name>[4Fe-4S] cluster</name>
        <dbReference type="ChEBI" id="CHEBI:49883"/>
        <label>1</label>
    </ligand>
</feature>
<feature type="binding site" evidence="9">
    <location>
        <begin position="294"/>
        <end position="295"/>
    </location>
    <ligand>
        <name>cob(II)alamin</name>
        <dbReference type="ChEBI" id="CHEBI:16304"/>
    </ligand>
</feature>
<dbReference type="GO" id="GO:0008616">
    <property type="term" value="P:tRNA queuosine(34) biosynthetic process"/>
    <property type="evidence" value="ECO:0007669"/>
    <property type="project" value="UniProtKB-UniRule"/>
</dbReference>
<evidence type="ECO:0000256" key="4">
    <source>
        <dbReference type="ARBA" id="ARBA00022723"/>
    </source>
</evidence>
<dbReference type="PANTHER" id="PTHR30002:SF4">
    <property type="entry name" value="EPOXYQUEUOSINE REDUCTASE"/>
    <property type="match status" value="1"/>
</dbReference>
<feature type="active site" description="Proton donor" evidence="9">
    <location>
        <position position="187"/>
    </location>
</feature>
<comment type="caution">
    <text evidence="11">The sequence shown here is derived from an EMBL/GenBank/DDBJ whole genome shotgun (WGS) entry which is preliminary data.</text>
</comment>
<evidence type="ECO:0000256" key="9">
    <source>
        <dbReference type="HAMAP-Rule" id="MF_00916"/>
    </source>
</evidence>
<dbReference type="FunFam" id="3.30.70.20:FF:000017">
    <property type="entry name" value="Epoxyqueuosine reductase"/>
    <property type="match status" value="1"/>
</dbReference>
<proteinExistence type="inferred from homology"/>
<dbReference type="GO" id="GO:0052693">
    <property type="term" value="F:epoxyqueuosine reductase activity"/>
    <property type="evidence" value="ECO:0007669"/>
    <property type="project" value="UniProtKB-UniRule"/>
</dbReference>
<evidence type="ECO:0000256" key="2">
    <source>
        <dbReference type="ARBA" id="ARBA00022490"/>
    </source>
</evidence>
<keyword evidence="7 9" id="KW-0408">Iron</keyword>
<feature type="binding site" evidence="9">
    <location>
        <position position="269"/>
    </location>
    <ligand>
        <name>cob(II)alamin</name>
        <dbReference type="ChEBI" id="CHEBI:16304"/>
    </ligand>
</feature>
<dbReference type="EMBL" id="JABBFX010000002">
    <property type="protein sequence ID" value="NML46372.1"/>
    <property type="molecule type" value="Genomic_DNA"/>
</dbReference>
<evidence type="ECO:0000259" key="10">
    <source>
        <dbReference type="PROSITE" id="PS51379"/>
    </source>
</evidence>
<name>A0A848H8T4_9BURK</name>
<dbReference type="GO" id="GO:0046872">
    <property type="term" value="F:metal ion binding"/>
    <property type="evidence" value="ECO:0007669"/>
    <property type="project" value="UniProtKB-KW"/>
</dbReference>
<keyword evidence="9" id="KW-0170">Cobalt</keyword>
<dbReference type="UniPathway" id="UPA00392"/>
<comment type="function">
    <text evidence="9">Catalyzes the conversion of epoxyqueuosine (oQ) to queuosine (Q), which is a hypermodified base found in the wobble positions of tRNA(Asp), tRNA(Asn), tRNA(His) and tRNA(Tyr).</text>
</comment>
<feature type="binding site" evidence="9">
    <location>
        <position position="244"/>
    </location>
    <ligand>
        <name>[4Fe-4S] cluster</name>
        <dbReference type="ChEBI" id="CHEBI:49883"/>
        <label>1</label>
    </ligand>
</feature>
<dbReference type="GO" id="GO:0031419">
    <property type="term" value="F:cobalamin binding"/>
    <property type="evidence" value="ECO:0007669"/>
    <property type="project" value="UniProtKB-KW"/>
</dbReference>
<dbReference type="Pfam" id="PF13484">
    <property type="entry name" value="Fer4_16"/>
    <property type="match status" value="1"/>
</dbReference>
<feature type="binding site" evidence="9">
    <location>
        <position position="222"/>
    </location>
    <ligand>
        <name>cob(II)alamin</name>
        <dbReference type="ChEBI" id="CHEBI:16304"/>
    </ligand>
</feature>
<evidence type="ECO:0000313" key="11">
    <source>
        <dbReference type="EMBL" id="NML46372.1"/>
    </source>
</evidence>
<comment type="cofactor">
    <cofactor evidence="9">
        <name>cob(II)alamin</name>
        <dbReference type="ChEBI" id="CHEBI:16304"/>
    </cofactor>
</comment>
<evidence type="ECO:0000256" key="3">
    <source>
        <dbReference type="ARBA" id="ARBA00022694"/>
    </source>
</evidence>
<keyword evidence="5 9" id="KW-0671">Queuosine biosynthesis</keyword>
<comment type="similarity">
    <text evidence="9">Belongs to the QueG family.</text>
</comment>
<dbReference type="InterPro" id="IPR017900">
    <property type="entry name" value="4Fe4S_Fe_S_CS"/>
</dbReference>
<dbReference type="GO" id="GO:0051539">
    <property type="term" value="F:4 iron, 4 sulfur cluster binding"/>
    <property type="evidence" value="ECO:0007669"/>
    <property type="project" value="UniProtKB-KW"/>
</dbReference>
<dbReference type="InterPro" id="IPR017896">
    <property type="entry name" value="4Fe4S_Fe-S-bd"/>
</dbReference>
<comment type="catalytic activity">
    <reaction evidence="9">
        <text>epoxyqueuosine(34) in tRNA + AH2 = queuosine(34) in tRNA + A + H2O</text>
        <dbReference type="Rhea" id="RHEA:32159"/>
        <dbReference type="Rhea" id="RHEA-COMP:18571"/>
        <dbReference type="Rhea" id="RHEA-COMP:18582"/>
        <dbReference type="ChEBI" id="CHEBI:13193"/>
        <dbReference type="ChEBI" id="CHEBI:15377"/>
        <dbReference type="ChEBI" id="CHEBI:17499"/>
        <dbReference type="ChEBI" id="CHEBI:194431"/>
        <dbReference type="ChEBI" id="CHEBI:194443"/>
        <dbReference type="EC" id="1.17.99.6"/>
    </reaction>
</comment>
<keyword evidence="4 9" id="KW-0479">Metal-binding</keyword>
<keyword evidence="1 9" id="KW-0004">4Fe-4S</keyword>
<dbReference type="GO" id="GO:0005737">
    <property type="term" value="C:cytoplasm"/>
    <property type="evidence" value="ECO:0007669"/>
    <property type="project" value="UniProtKB-SubCell"/>
</dbReference>
<feature type="binding site" evidence="9">
    <location>
        <position position="251"/>
    </location>
    <ligand>
        <name>[4Fe-4S] cluster</name>
        <dbReference type="ChEBI" id="CHEBI:49883"/>
        <label>2</label>
    </ligand>
</feature>
<feature type="binding site" evidence="9">
    <location>
        <position position="294"/>
    </location>
    <ligand>
        <name>[4Fe-4S] cluster</name>
        <dbReference type="ChEBI" id="CHEBI:49883"/>
        <label>2</label>
    </ligand>
</feature>